<dbReference type="Proteomes" id="UP000068447">
    <property type="component" value="Chromosome"/>
</dbReference>
<dbReference type="EMBL" id="CP013650">
    <property type="protein sequence ID" value="ALS97589.1"/>
    <property type="molecule type" value="Genomic_DNA"/>
</dbReference>
<sequence>MLLTKWLPIVLCFSVGVSAAESYHFASINLLAEQEVGRIVIPQLYQKIGITVSITPLPGKRAEYAAVNRHLDGEIMRIYSYGEENPTMVRVPTPYYYLETMPYVLKNRNLQIHNRDALYRFSIAKVRGVKHTNNITAGMTDVHDFDSTAEIMRMVAKGFVDVALTNTLDGMLVLRALEMDMVVPSGKPLERLALFHYIHQDHKELVPRIDSVITNSIASGELAEMITAAEKQVIAKGAERHTH</sequence>
<dbReference type="SUPFAM" id="SSF53850">
    <property type="entry name" value="Periplasmic binding protein-like II"/>
    <property type="match status" value="1"/>
</dbReference>
<organism evidence="2 3">
    <name type="scientific">Lacimicrobium alkaliphilum</name>
    <dbReference type="NCBI Taxonomy" id="1526571"/>
    <lineage>
        <taxon>Bacteria</taxon>
        <taxon>Pseudomonadati</taxon>
        <taxon>Pseudomonadota</taxon>
        <taxon>Gammaproteobacteria</taxon>
        <taxon>Alteromonadales</taxon>
        <taxon>Alteromonadaceae</taxon>
        <taxon>Lacimicrobium</taxon>
    </lineage>
</organism>
<evidence type="ECO:0000256" key="1">
    <source>
        <dbReference type="SAM" id="SignalP"/>
    </source>
</evidence>
<dbReference type="OrthoDB" id="8255022at2"/>
<dbReference type="Gene3D" id="3.40.190.10">
    <property type="entry name" value="Periplasmic binding protein-like II"/>
    <property type="match status" value="2"/>
</dbReference>
<accession>A0A0U3B7H5</accession>
<dbReference type="AlphaFoldDB" id="A0A0U3B7H5"/>
<protein>
    <submittedName>
        <fullName evidence="2">Uncharacterized protein</fullName>
    </submittedName>
</protein>
<feature type="signal peptide" evidence="1">
    <location>
        <begin position="1"/>
        <end position="19"/>
    </location>
</feature>
<dbReference type="STRING" id="1526571.AT746_04430"/>
<feature type="chain" id="PRO_5006836445" evidence="1">
    <location>
        <begin position="20"/>
        <end position="243"/>
    </location>
</feature>
<dbReference type="KEGG" id="lal:AT746_04430"/>
<evidence type="ECO:0000313" key="2">
    <source>
        <dbReference type="EMBL" id="ALS97589.1"/>
    </source>
</evidence>
<keyword evidence="3" id="KW-1185">Reference proteome</keyword>
<evidence type="ECO:0000313" key="3">
    <source>
        <dbReference type="Proteomes" id="UP000068447"/>
    </source>
</evidence>
<gene>
    <name evidence="2" type="ORF">AT746_04430</name>
</gene>
<proteinExistence type="predicted"/>
<name>A0A0U3B7H5_9ALTE</name>
<reference evidence="2 3" key="1">
    <citation type="submission" date="2015-12" db="EMBL/GenBank/DDBJ databases">
        <title>Complete genome of Lacimicrobium alkaliphilum KCTC 32984.</title>
        <authorList>
            <person name="Kim S.-G."/>
            <person name="Lee Y.-J."/>
        </authorList>
    </citation>
    <scope>NUCLEOTIDE SEQUENCE [LARGE SCALE GENOMIC DNA]</scope>
    <source>
        <strain evidence="2 3">YelD216</strain>
    </source>
</reference>
<keyword evidence="1" id="KW-0732">Signal</keyword>
<dbReference type="RefSeq" id="WP_062476978.1">
    <property type="nucleotide sequence ID" value="NZ_CP013650.1"/>
</dbReference>